<dbReference type="Proteomes" id="UP000000759">
    <property type="component" value="Chromosome 2"/>
</dbReference>
<feature type="region of interest" description="Disordered" evidence="10">
    <location>
        <begin position="61"/>
        <end position="108"/>
    </location>
</feature>
<keyword evidence="2" id="KW-0479">Metal-binding</keyword>
<evidence type="ECO:0000256" key="7">
    <source>
        <dbReference type="ARBA" id="ARBA00023242"/>
    </source>
</evidence>
<reference evidence="13 14" key="1">
    <citation type="journal article" date="2008" name="Nature">
        <title>The Phaeodactylum genome reveals the evolutionary history of diatom genomes.</title>
        <authorList>
            <person name="Bowler C."/>
            <person name="Allen A.E."/>
            <person name="Badger J.H."/>
            <person name="Grimwood J."/>
            <person name="Jabbari K."/>
            <person name="Kuo A."/>
            <person name="Maheswari U."/>
            <person name="Martens C."/>
            <person name="Maumus F."/>
            <person name="Otillar R.P."/>
            <person name="Rayko E."/>
            <person name="Salamov A."/>
            <person name="Vandepoele K."/>
            <person name="Beszteri B."/>
            <person name="Gruber A."/>
            <person name="Heijde M."/>
            <person name="Katinka M."/>
            <person name="Mock T."/>
            <person name="Valentin K."/>
            <person name="Verret F."/>
            <person name="Berges J.A."/>
            <person name="Brownlee C."/>
            <person name="Cadoret J.P."/>
            <person name="Chiovitti A."/>
            <person name="Choi C.J."/>
            <person name="Coesel S."/>
            <person name="De Martino A."/>
            <person name="Detter J.C."/>
            <person name="Durkin C."/>
            <person name="Falciatore A."/>
            <person name="Fournet J."/>
            <person name="Haruta M."/>
            <person name="Huysman M.J."/>
            <person name="Jenkins B.D."/>
            <person name="Jiroutova K."/>
            <person name="Jorgensen R.E."/>
            <person name="Joubert Y."/>
            <person name="Kaplan A."/>
            <person name="Kroger N."/>
            <person name="Kroth P.G."/>
            <person name="La Roche J."/>
            <person name="Lindquist E."/>
            <person name="Lommer M."/>
            <person name="Martin-Jezequel V."/>
            <person name="Lopez P.J."/>
            <person name="Lucas S."/>
            <person name="Mangogna M."/>
            <person name="McGinnis K."/>
            <person name="Medlin L.K."/>
            <person name="Montsant A."/>
            <person name="Oudot-Le Secq M.P."/>
            <person name="Napoli C."/>
            <person name="Obornik M."/>
            <person name="Parker M.S."/>
            <person name="Petit J.L."/>
            <person name="Porcel B.M."/>
            <person name="Poulsen N."/>
            <person name="Robison M."/>
            <person name="Rychlewski L."/>
            <person name="Rynearson T.A."/>
            <person name="Schmutz J."/>
            <person name="Shapiro H."/>
            <person name="Siaut M."/>
            <person name="Stanley M."/>
            <person name="Sussman M.R."/>
            <person name="Taylor A.R."/>
            <person name="Vardi A."/>
            <person name="von Dassow P."/>
            <person name="Vyverman W."/>
            <person name="Willis A."/>
            <person name="Wyrwicz L.S."/>
            <person name="Rokhsar D.S."/>
            <person name="Weissenbach J."/>
            <person name="Armbrust E.V."/>
            <person name="Green B.R."/>
            <person name="Van de Peer Y."/>
            <person name="Grigoriev I.V."/>
        </authorList>
    </citation>
    <scope>NUCLEOTIDE SEQUENCE [LARGE SCALE GENOMIC DNA]</scope>
    <source>
        <strain evidence="13 14">CCAP 1055/1</strain>
    </source>
</reference>
<comment type="subcellular location">
    <subcellularLocation>
        <location evidence="1">Nucleus</location>
    </subcellularLocation>
</comment>
<evidence type="ECO:0000313" key="14">
    <source>
        <dbReference type="Proteomes" id="UP000000759"/>
    </source>
</evidence>
<dbReference type="GO" id="GO:0008270">
    <property type="term" value="F:zinc ion binding"/>
    <property type="evidence" value="ECO:0007669"/>
    <property type="project" value="UniProtKB-KW"/>
</dbReference>
<dbReference type="PaxDb" id="2850-Phatr43517"/>
<dbReference type="GO" id="GO:0005634">
    <property type="term" value="C:nucleus"/>
    <property type="evidence" value="ECO:0007669"/>
    <property type="project" value="UniProtKB-SubCell"/>
</dbReference>
<evidence type="ECO:0000256" key="2">
    <source>
        <dbReference type="ARBA" id="ARBA00022723"/>
    </source>
</evidence>
<feature type="region of interest" description="Disordered" evidence="10">
    <location>
        <begin position="1181"/>
        <end position="1211"/>
    </location>
</feature>
<feature type="region of interest" description="Disordered" evidence="10">
    <location>
        <begin position="1230"/>
        <end position="1255"/>
    </location>
</feature>
<dbReference type="Pfam" id="PF00439">
    <property type="entry name" value="Bromodomain"/>
    <property type="match status" value="1"/>
</dbReference>
<evidence type="ECO:0000256" key="8">
    <source>
        <dbReference type="PROSITE-ProRule" id="PRU00035"/>
    </source>
</evidence>
<dbReference type="STRING" id="556484.B7FSH6"/>
<dbReference type="Pfam" id="PF00628">
    <property type="entry name" value="PHD"/>
    <property type="match status" value="1"/>
</dbReference>
<sequence>MTATSDSESAIQAVTKDGTRQSEGEATKTAYMESTINLALLDPPRWGWTVAGGIADVLPPHERARRKSSKRAFLQMKRKRSRNEASAGTSSFAKKQAIDGAEDTGRSSKQIISTVISASSSSPRHESMDALTAKGEEAASKFTTFPAESLIATTKEILYGQEEKQNVDKGTTAEQTHASVDTINETMIPRRFSALCNDSASEVDIYTYHRGREGFEMRVEETGELMCDMEPTDTNYTWDEPKLVAHVTISFAVEDAFDDLNSVQLGNEIGDQRYFREKISWDLTDPETPTPLAFATEVAENFGLSFGQTLDLENSIQRQLHSFVKENCSYAIPTATKETFGQVREATSSATIPTLYGQVNGFRSGGLRLRGVHKARPPLRTSSIIGRGSTLVFNEKGGVGKCPTRDRASETKVEQIYVDEVRQRLRQYLERQVREQSSKQTDDAATVTNKTYEGQSVLLGESICHLCDEEKPECVRFACGVNGHSYCAHHFEENMPFPISEWMELKQVYCPICSLTCTCSICKQTVASVAAELKQRTLDQDLSVDMTVFDDILQVVEESCLDVKSRLQRKIRGRVNGRRPKVGKIPLSDFPREVCNGVDLDPGSMLDYRTVYTPNGFFLIDQVTSVDDFGEIMPKENVATSAASLIEDGSVDYCNVCRNHGNLLCCDYCPRAFHSECIHVKDEELDSEAPWECPVCLKEKKGLPSDKISGSKSLALICAAYDDLGCNVGGKSIENLRTLSIVHEMVIQLIDYDFGFIFGQPVDSIAVPTYCDIVENPIDLGTIASRLINGSYKGRLGERKGSLEDTVLAVLKDIELVWHNCFIFNCEGSAVYRMAEVQRRRSHNIRRESFSNKLTDYVRTELENFILSCKRHRLINAKGKPARNKISSSEQGRHKISVAGRSSNGRLIAVLDPDTGQVVKIYSTEQAAILAVQLFLKMKHAHEWDDLCNDVSQRVRNIIKRSSNEPNALLFGYRWLYFDELKENKVTLGEISACELPVKARPTPLDDPILKLNQQTAPLDIIELRYKSHSFTFLSVEQALSHVGGTFPPPDSLRERFVKLYPGEKFVDDSGGTWHRLLIRKGFNQNPQEMVSDHVFLPQSVAFIKVDLASGRTLVGFHSIASAYEDWLLTIEHSPVVQAKEDKTLKSFASSFINGDRHVAGLVWKRRKNLVDRNVKIDLSGFSKSENDDPTEDSKPSTENPLEVSKKTNGGQILDNIGIELFSGHSLSPIVSQNEDKAKPSPLKADVDTTNSTND</sequence>
<dbReference type="eggNOG" id="KOG1474">
    <property type="taxonomic scope" value="Eukaryota"/>
</dbReference>
<evidence type="ECO:0000256" key="1">
    <source>
        <dbReference type="ARBA" id="ARBA00004123"/>
    </source>
</evidence>
<dbReference type="SMART" id="SM00297">
    <property type="entry name" value="BROMO"/>
    <property type="match status" value="1"/>
</dbReference>
<dbReference type="InterPro" id="IPR011011">
    <property type="entry name" value="Znf_FYVE_PHD"/>
</dbReference>
<dbReference type="Gene3D" id="1.20.920.10">
    <property type="entry name" value="Bromodomain-like"/>
    <property type="match status" value="1"/>
</dbReference>
<keyword evidence="6 8" id="KW-0103">Bromodomain</keyword>
<dbReference type="RefSeq" id="XP_002177665.1">
    <property type="nucleotide sequence ID" value="XM_002177629.1"/>
</dbReference>
<dbReference type="PROSITE" id="PS50014">
    <property type="entry name" value="BROMODOMAIN_2"/>
    <property type="match status" value="1"/>
</dbReference>
<gene>
    <name evidence="13" type="ORF">PHATRDRAFT_43517</name>
</gene>
<dbReference type="InterPro" id="IPR001487">
    <property type="entry name" value="Bromodomain"/>
</dbReference>
<dbReference type="eggNOG" id="KOG1473">
    <property type="taxonomic scope" value="Eukaryota"/>
</dbReference>
<evidence type="ECO:0000256" key="6">
    <source>
        <dbReference type="ARBA" id="ARBA00023117"/>
    </source>
</evidence>
<evidence type="ECO:0000256" key="3">
    <source>
        <dbReference type="ARBA" id="ARBA00022771"/>
    </source>
</evidence>
<feature type="compositionally biased region" description="Basic residues" evidence="10">
    <location>
        <begin position="63"/>
        <end position="81"/>
    </location>
</feature>
<dbReference type="OrthoDB" id="47309at2759"/>
<dbReference type="InParanoid" id="B7FSH6"/>
<evidence type="ECO:0000256" key="10">
    <source>
        <dbReference type="SAM" id="MobiDB-lite"/>
    </source>
</evidence>
<proteinExistence type="predicted"/>
<feature type="compositionally biased region" description="Basic and acidic residues" evidence="10">
    <location>
        <begin position="17"/>
        <end position="26"/>
    </location>
</feature>
<name>B7FSH6_PHATC</name>
<dbReference type="SUPFAM" id="SSF47370">
    <property type="entry name" value="Bromodomain"/>
    <property type="match status" value="1"/>
</dbReference>
<keyword evidence="4" id="KW-0862">Zinc</keyword>
<keyword evidence="3 9" id="KW-0863">Zinc-finger</keyword>
<dbReference type="Gene3D" id="3.30.40.10">
    <property type="entry name" value="Zinc/RING finger domain, C3HC4 (zinc finger)"/>
    <property type="match status" value="1"/>
</dbReference>
<evidence type="ECO:0000259" key="11">
    <source>
        <dbReference type="PROSITE" id="PS50014"/>
    </source>
</evidence>
<feature type="domain" description="PHD-type" evidence="12">
    <location>
        <begin position="651"/>
        <end position="699"/>
    </location>
</feature>
<protein>
    <submittedName>
        <fullName evidence="13">Uncharacterized protein</fullName>
    </submittedName>
</protein>
<feature type="compositionally biased region" description="Polar residues" evidence="10">
    <location>
        <begin position="1"/>
        <end position="12"/>
    </location>
</feature>
<dbReference type="PANTHER" id="PTHR45915">
    <property type="entry name" value="TRANSCRIPTION INTERMEDIARY FACTOR"/>
    <property type="match status" value="1"/>
</dbReference>
<feature type="compositionally biased region" description="Polar residues" evidence="10">
    <location>
        <begin position="84"/>
        <end position="93"/>
    </location>
</feature>
<dbReference type="PROSITE" id="PS01359">
    <property type="entry name" value="ZF_PHD_1"/>
    <property type="match status" value="1"/>
</dbReference>
<dbReference type="KEGG" id="pti:PHATRDRAFT_43517"/>
<keyword evidence="14" id="KW-1185">Reference proteome</keyword>
<dbReference type="InterPro" id="IPR036427">
    <property type="entry name" value="Bromodomain-like_sf"/>
</dbReference>
<feature type="domain" description="Bromo" evidence="11">
    <location>
        <begin position="750"/>
        <end position="832"/>
    </location>
</feature>
<dbReference type="EMBL" id="CM000606">
    <property type="protein sequence ID" value="EEC50479.1"/>
    <property type="molecule type" value="Genomic_DNA"/>
</dbReference>
<evidence type="ECO:0000256" key="9">
    <source>
        <dbReference type="PROSITE-ProRule" id="PRU00146"/>
    </source>
</evidence>
<dbReference type="PANTHER" id="PTHR45915:SF2">
    <property type="entry name" value="TOUTATIS, ISOFORM E"/>
    <property type="match status" value="1"/>
</dbReference>
<evidence type="ECO:0000259" key="12">
    <source>
        <dbReference type="PROSITE" id="PS50016"/>
    </source>
</evidence>
<feature type="region of interest" description="Disordered" evidence="10">
    <location>
        <begin position="1"/>
        <end position="27"/>
    </location>
</feature>
<evidence type="ECO:0000256" key="5">
    <source>
        <dbReference type="ARBA" id="ARBA00023054"/>
    </source>
</evidence>
<dbReference type="PRINTS" id="PR00503">
    <property type="entry name" value="BROMODOMAIN"/>
</dbReference>
<dbReference type="AlphaFoldDB" id="B7FSH6"/>
<dbReference type="SUPFAM" id="SSF57903">
    <property type="entry name" value="FYVE/PHD zinc finger"/>
    <property type="match status" value="1"/>
</dbReference>
<dbReference type="GO" id="GO:0000785">
    <property type="term" value="C:chromatin"/>
    <property type="evidence" value="ECO:0007669"/>
    <property type="project" value="TreeGrafter"/>
</dbReference>
<evidence type="ECO:0000256" key="4">
    <source>
        <dbReference type="ARBA" id="ARBA00022833"/>
    </source>
</evidence>
<keyword evidence="7" id="KW-0539">Nucleus</keyword>
<dbReference type="SMART" id="SM00249">
    <property type="entry name" value="PHD"/>
    <property type="match status" value="2"/>
</dbReference>
<keyword evidence="5" id="KW-0175">Coiled coil</keyword>
<evidence type="ECO:0000313" key="13">
    <source>
        <dbReference type="EMBL" id="EEC50479.1"/>
    </source>
</evidence>
<dbReference type="CDD" id="cd04369">
    <property type="entry name" value="Bromodomain"/>
    <property type="match status" value="1"/>
</dbReference>
<accession>B7FSH6</accession>
<dbReference type="PROSITE" id="PS50016">
    <property type="entry name" value="ZF_PHD_2"/>
    <property type="match status" value="1"/>
</dbReference>
<dbReference type="HOGENOM" id="CLU_265435_0_0_1"/>
<dbReference type="InterPro" id="IPR001965">
    <property type="entry name" value="Znf_PHD"/>
</dbReference>
<reference evidence="14" key="2">
    <citation type="submission" date="2008-08" db="EMBL/GenBank/DDBJ databases">
        <authorList>
            <consortium name="Diatom Consortium"/>
            <person name="Grigoriev I."/>
            <person name="Grimwood J."/>
            <person name="Kuo A."/>
            <person name="Otillar R.P."/>
            <person name="Salamov A."/>
            <person name="Detter J.C."/>
            <person name="Lindquist E."/>
            <person name="Shapiro H."/>
            <person name="Lucas S."/>
            <person name="Glavina del Rio T."/>
            <person name="Pitluck S."/>
            <person name="Rokhsar D."/>
            <person name="Bowler C."/>
        </authorList>
    </citation>
    <scope>GENOME REANNOTATION</scope>
    <source>
        <strain evidence="14">CCAP 1055/1</strain>
    </source>
</reference>
<dbReference type="InterPro" id="IPR013083">
    <property type="entry name" value="Znf_RING/FYVE/PHD"/>
</dbReference>
<dbReference type="InterPro" id="IPR019786">
    <property type="entry name" value="Zinc_finger_PHD-type_CS"/>
</dbReference>
<organism evidence="13 14">
    <name type="scientific">Phaeodactylum tricornutum (strain CCAP 1055/1)</name>
    <dbReference type="NCBI Taxonomy" id="556484"/>
    <lineage>
        <taxon>Eukaryota</taxon>
        <taxon>Sar</taxon>
        <taxon>Stramenopiles</taxon>
        <taxon>Ochrophyta</taxon>
        <taxon>Bacillariophyta</taxon>
        <taxon>Bacillariophyceae</taxon>
        <taxon>Bacillariophycidae</taxon>
        <taxon>Naviculales</taxon>
        <taxon>Phaeodactylaceae</taxon>
        <taxon>Phaeodactylum</taxon>
    </lineage>
</organism>
<dbReference type="InterPro" id="IPR019787">
    <property type="entry name" value="Znf_PHD-finger"/>
</dbReference>
<dbReference type="GeneID" id="7197558"/>